<name>A0ABV8LY26_9ACTN</name>
<evidence type="ECO:0000313" key="2">
    <source>
        <dbReference type="Proteomes" id="UP001595816"/>
    </source>
</evidence>
<reference evidence="2" key="1">
    <citation type="journal article" date="2019" name="Int. J. Syst. Evol. Microbiol.">
        <title>The Global Catalogue of Microorganisms (GCM) 10K type strain sequencing project: providing services to taxonomists for standard genome sequencing and annotation.</title>
        <authorList>
            <consortium name="The Broad Institute Genomics Platform"/>
            <consortium name="The Broad Institute Genome Sequencing Center for Infectious Disease"/>
            <person name="Wu L."/>
            <person name="Ma J."/>
        </authorList>
    </citation>
    <scope>NUCLEOTIDE SEQUENCE [LARGE SCALE GENOMIC DNA]</scope>
    <source>
        <strain evidence="2">CGMCC 4.7289</strain>
    </source>
</reference>
<keyword evidence="2" id="KW-1185">Reference proteome</keyword>
<accession>A0ABV8LY26</accession>
<dbReference type="Proteomes" id="UP001595816">
    <property type="component" value="Unassembled WGS sequence"/>
</dbReference>
<proteinExistence type="predicted"/>
<comment type="caution">
    <text evidence="1">The sequence shown here is derived from an EMBL/GenBank/DDBJ whole genome shotgun (WGS) entry which is preliminary data.</text>
</comment>
<organism evidence="1 2">
    <name type="scientific">Hamadaea flava</name>
    <dbReference type="NCBI Taxonomy" id="1742688"/>
    <lineage>
        <taxon>Bacteria</taxon>
        <taxon>Bacillati</taxon>
        <taxon>Actinomycetota</taxon>
        <taxon>Actinomycetes</taxon>
        <taxon>Micromonosporales</taxon>
        <taxon>Micromonosporaceae</taxon>
        <taxon>Hamadaea</taxon>
    </lineage>
</organism>
<evidence type="ECO:0000313" key="1">
    <source>
        <dbReference type="EMBL" id="MFC4135685.1"/>
    </source>
</evidence>
<protein>
    <submittedName>
        <fullName evidence="1">Uncharacterized protein</fullName>
    </submittedName>
</protein>
<gene>
    <name evidence="1" type="ORF">ACFOZ4_34160</name>
</gene>
<sequence>MTVQRKPNTLLRAARLGMQSPSGSGRPLSRQELADLVNVELVAQGIRYAAMDASHVGKYERGEYRWPQRAYRDGLRAVLGAAADAELGFYIVRGADAPAADVAEPATGAGTGHGSTLVPTMDERRALTVWLRPSTSAEQAGRVVAEAIDA</sequence>
<dbReference type="EMBL" id="JBHSAY010000024">
    <property type="protein sequence ID" value="MFC4135685.1"/>
    <property type="molecule type" value="Genomic_DNA"/>
</dbReference>
<dbReference type="RefSeq" id="WP_382191343.1">
    <property type="nucleotide sequence ID" value="NZ_JBHSAY010000024.1"/>
</dbReference>